<feature type="transmembrane region" description="Helical" evidence="11">
    <location>
        <begin position="110"/>
        <end position="128"/>
    </location>
</feature>
<evidence type="ECO:0000313" key="14">
    <source>
        <dbReference type="Proteomes" id="UP000428333"/>
    </source>
</evidence>
<accession>A0A6A4KP17</accession>
<dbReference type="InterPro" id="IPR045319">
    <property type="entry name" value="KAT/AKT"/>
</dbReference>
<evidence type="ECO:0000256" key="9">
    <source>
        <dbReference type="ARBA" id="ARBA00023303"/>
    </source>
</evidence>
<dbReference type="SUPFAM" id="SSF81324">
    <property type="entry name" value="Voltage-gated potassium channels"/>
    <property type="match status" value="1"/>
</dbReference>
<evidence type="ECO:0000256" key="8">
    <source>
        <dbReference type="ARBA" id="ARBA00023136"/>
    </source>
</evidence>
<feature type="non-terminal residue" evidence="13">
    <location>
        <position position="1"/>
    </location>
</feature>
<evidence type="ECO:0000256" key="1">
    <source>
        <dbReference type="ARBA" id="ARBA00004141"/>
    </source>
</evidence>
<keyword evidence="4" id="KW-0631">Potassium channel</keyword>
<keyword evidence="7 11" id="KW-1133">Transmembrane helix</keyword>
<evidence type="ECO:0000256" key="4">
    <source>
        <dbReference type="ARBA" id="ARBA00022826"/>
    </source>
</evidence>
<keyword evidence="8 11" id="KW-0472">Membrane</keyword>
<dbReference type="GO" id="GO:0034702">
    <property type="term" value="C:monoatomic ion channel complex"/>
    <property type="evidence" value="ECO:0007669"/>
    <property type="project" value="UniProtKB-KW"/>
</dbReference>
<dbReference type="PANTHER" id="PTHR45743:SF21">
    <property type="entry name" value="POTASSIUM CHANNEL AKT2_3"/>
    <property type="match status" value="1"/>
</dbReference>
<comment type="subcellular location">
    <subcellularLocation>
        <location evidence="1">Membrane</location>
        <topology evidence="1">Multi-pass membrane protein</topology>
    </subcellularLocation>
</comment>
<gene>
    <name evidence="13" type="ORF">C3L33_21219</name>
</gene>
<feature type="domain" description="Ion transport" evidence="12">
    <location>
        <begin position="71"/>
        <end position="128"/>
    </location>
</feature>
<keyword evidence="3 11" id="KW-0812">Transmembrane</keyword>
<evidence type="ECO:0000256" key="7">
    <source>
        <dbReference type="ARBA" id="ARBA00022989"/>
    </source>
</evidence>
<dbReference type="Pfam" id="PF00520">
    <property type="entry name" value="Ion_trans"/>
    <property type="match status" value="1"/>
</dbReference>
<keyword evidence="9" id="KW-0407">Ion channel</keyword>
<evidence type="ECO:0000256" key="6">
    <source>
        <dbReference type="ARBA" id="ARBA00022958"/>
    </source>
</evidence>
<feature type="compositionally biased region" description="Basic and acidic residues" evidence="10">
    <location>
        <begin position="14"/>
        <end position="23"/>
    </location>
</feature>
<keyword evidence="5" id="KW-0813">Transport</keyword>
<keyword evidence="5" id="KW-0406">Ion transport</keyword>
<dbReference type="GO" id="GO:0005249">
    <property type="term" value="F:voltage-gated potassium channel activity"/>
    <property type="evidence" value="ECO:0007669"/>
    <property type="project" value="InterPro"/>
</dbReference>
<evidence type="ECO:0000313" key="13">
    <source>
        <dbReference type="EMBL" id="KAE9446872.1"/>
    </source>
</evidence>
<dbReference type="AlphaFoldDB" id="A0A6A4KP17"/>
<keyword evidence="14" id="KW-1185">Reference proteome</keyword>
<evidence type="ECO:0000256" key="2">
    <source>
        <dbReference type="ARBA" id="ARBA00022538"/>
    </source>
</evidence>
<protein>
    <recommendedName>
        <fullName evidence="12">Ion transport domain-containing protein</fullName>
    </recommendedName>
</protein>
<proteinExistence type="predicted"/>
<dbReference type="PANTHER" id="PTHR45743">
    <property type="entry name" value="POTASSIUM CHANNEL AKT1"/>
    <property type="match status" value="1"/>
</dbReference>
<dbReference type="EMBL" id="QEFC01003721">
    <property type="protein sequence ID" value="KAE9446872.1"/>
    <property type="molecule type" value="Genomic_DNA"/>
</dbReference>
<evidence type="ECO:0000256" key="5">
    <source>
        <dbReference type="ARBA" id="ARBA00022882"/>
    </source>
</evidence>
<feature type="region of interest" description="Disordered" evidence="10">
    <location>
        <begin position="1"/>
        <end position="29"/>
    </location>
</feature>
<evidence type="ECO:0000256" key="10">
    <source>
        <dbReference type="SAM" id="MobiDB-lite"/>
    </source>
</evidence>
<reference evidence="13 14" key="1">
    <citation type="journal article" date="2019" name="Genome Biol. Evol.">
        <title>The Rhododendron genome and chromosomal organization provide insight into shared whole-genome duplications across the heath family (Ericaceae).</title>
        <authorList>
            <person name="Soza V.L."/>
            <person name="Lindsley D."/>
            <person name="Waalkes A."/>
            <person name="Ramage E."/>
            <person name="Patwardhan R.P."/>
            <person name="Burton J.N."/>
            <person name="Adey A."/>
            <person name="Kumar A."/>
            <person name="Qiu R."/>
            <person name="Shendure J."/>
            <person name="Hall B."/>
        </authorList>
    </citation>
    <scope>NUCLEOTIDE SEQUENCE [LARGE SCALE GENOMIC DNA]</scope>
    <source>
        <strain evidence="13">RSF 1966-606</strain>
    </source>
</reference>
<dbReference type="InterPro" id="IPR005821">
    <property type="entry name" value="Ion_trans_dom"/>
</dbReference>
<name>A0A6A4KP17_9ERIC</name>
<dbReference type="Proteomes" id="UP000428333">
    <property type="component" value="Linkage Group LG13"/>
</dbReference>
<keyword evidence="6" id="KW-0630">Potassium</keyword>
<comment type="caution">
    <text evidence="13">The sequence shown here is derived from an EMBL/GenBank/DDBJ whole genome shotgun (WGS) entry which is preliminary data.</text>
</comment>
<evidence type="ECO:0000259" key="12">
    <source>
        <dbReference type="Pfam" id="PF00520"/>
    </source>
</evidence>
<sequence>CEMKKKGSLKNQHGKGEKPHENEDGSASSRHISLRYLSKVILPPLGASNTNYNQNQAESEGLIISPLDSRYRCWETFMVLLVAYIAWVYPFEVAFLPSSLPRNLFIADNIVDLFFAVDIVLTFFVAFINPRTQLLVRDPRKIATR</sequence>
<evidence type="ECO:0000256" key="3">
    <source>
        <dbReference type="ARBA" id="ARBA00022692"/>
    </source>
</evidence>
<dbReference type="OrthoDB" id="2021138at2759"/>
<keyword evidence="5" id="KW-0851">Voltage-gated channel</keyword>
<feature type="transmembrane region" description="Helical" evidence="11">
    <location>
        <begin position="73"/>
        <end position="90"/>
    </location>
</feature>
<keyword evidence="2" id="KW-0633">Potassium transport</keyword>
<organism evidence="13 14">
    <name type="scientific">Rhododendron williamsianum</name>
    <dbReference type="NCBI Taxonomy" id="262921"/>
    <lineage>
        <taxon>Eukaryota</taxon>
        <taxon>Viridiplantae</taxon>
        <taxon>Streptophyta</taxon>
        <taxon>Embryophyta</taxon>
        <taxon>Tracheophyta</taxon>
        <taxon>Spermatophyta</taxon>
        <taxon>Magnoliopsida</taxon>
        <taxon>eudicotyledons</taxon>
        <taxon>Gunneridae</taxon>
        <taxon>Pentapetalae</taxon>
        <taxon>asterids</taxon>
        <taxon>Ericales</taxon>
        <taxon>Ericaceae</taxon>
        <taxon>Ericoideae</taxon>
        <taxon>Rhodoreae</taxon>
        <taxon>Rhododendron</taxon>
    </lineage>
</organism>
<evidence type="ECO:0000256" key="11">
    <source>
        <dbReference type="SAM" id="Phobius"/>
    </source>
</evidence>